<dbReference type="InterPro" id="IPR050553">
    <property type="entry name" value="Thioredoxin_ResA/DsbE_sf"/>
</dbReference>
<gene>
    <name evidence="3" type="ORF">BECKH772A_GA0070896_1005919</name>
    <name evidence="4" type="ORF">BECKH772B_GA0070898_1006119</name>
    <name evidence="5" type="ORF">BECKH772C_GA0070978_1005717</name>
</gene>
<keyword evidence="1" id="KW-0812">Transmembrane</keyword>
<feature type="domain" description="Thioredoxin" evidence="2">
    <location>
        <begin position="51"/>
        <end position="190"/>
    </location>
</feature>
<name>A0A450V8C9_9GAMM</name>
<dbReference type="GO" id="GO:0016209">
    <property type="term" value="F:antioxidant activity"/>
    <property type="evidence" value="ECO:0007669"/>
    <property type="project" value="InterPro"/>
</dbReference>
<dbReference type="EMBL" id="CAADFI010000061">
    <property type="protein sequence ID" value="VFJ94434.1"/>
    <property type="molecule type" value="Genomic_DNA"/>
</dbReference>
<dbReference type="EMBL" id="CAADFJ010000057">
    <property type="protein sequence ID" value="VFK01082.1"/>
    <property type="molecule type" value="Genomic_DNA"/>
</dbReference>
<dbReference type="SUPFAM" id="SSF52833">
    <property type="entry name" value="Thioredoxin-like"/>
    <property type="match status" value="1"/>
</dbReference>
<dbReference type="GO" id="GO:0016491">
    <property type="term" value="F:oxidoreductase activity"/>
    <property type="evidence" value="ECO:0007669"/>
    <property type="project" value="InterPro"/>
</dbReference>
<evidence type="ECO:0000256" key="1">
    <source>
        <dbReference type="SAM" id="Phobius"/>
    </source>
</evidence>
<dbReference type="Gene3D" id="3.40.30.10">
    <property type="entry name" value="Glutaredoxin"/>
    <property type="match status" value="1"/>
</dbReference>
<keyword evidence="1" id="KW-1133">Transmembrane helix</keyword>
<dbReference type="AlphaFoldDB" id="A0A450V8C9"/>
<accession>A0A450V8C9</accession>
<keyword evidence="1" id="KW-0472">Membrane</keyword>
<feature type="transmembrane region" description="Helical" evidence="1">
    <location>
        <begin position="20"/>
        <end position="42"/>
    </location>
</feature>
<protein>
    <submittedName>
        <fullName evidence="5">Peroxiredoxin</fullName>
    </submittedName>
</protein>
<dbReference type="PANTHER" id="PTHR42852">
    <property type="entry name" value="THIOL:DISULFIDE INTERCHANGE PROTEIN DSBE"/>
    <property type="match status" value="1"/>
</dbReference>
<evidence type="ECO:0000313" key="5">
    <source>
        <dbReference type="EMBL" id="VFK01082.1"/>
    </source>
</evidence>
<proteinExistence type="predicted"/>
<dbReference type="PROSITE" id="PS51352">
    <property type="entry name" value="THIOREDOXIN_2"/>
    <property type="match status" value="1"/>
</dbReference>
<dbReference type="PANTHER" id="PTHR42852:SF17">
    <property type="entry name" value="THIOREDOXIN-LIKE PROTEIN HI_1115"/>
    <property type="match status" value="1"/>
</dbReference>
<dbReference type="InterPro" id="IPR000866">
    <property type="entry name" value="AhpC/TSA"/>
</dbReference>
<evidence type="ECO:0000313" key="3">
    <source>
        <dbReference type="EMBL" id="VFJ93659.1"/>
    </source>
</evidence>
<sequence length="190" mass="21308">MCWLPIIAVNWSTKRLSICLLFPVMPSLVNAILFIFAIFLLIGCTSEAPQSAHGQPTPAFTLTRLEGGTLAFPDALRGQVVAIRFWADWCPFCAPEMKAIEPVFRHHRERGLAILAVNVRQDHETVSAFVKRLDISYDVLLDENGEVARAYGVMGLPITFLLDRQGRLRTRILGESSAEVFERVVLELLE</sequence>
<dbReference type="InterPro" id="IPR013766">
    <property type="entry name" value="Thioredoxin_domain"/>
</dbReference>
<dbReference type="Pfam" id="PF00578">
    <property type="entry name" value="AhpC-TSA"/>
    <property type="match status" value="1"/>
</dbReference>
<evidence type="ECO:0000313" key="4">
    <source>
        <dbReference type="EMBL" id="VFJ94434.1"/>
    </source>
</evidence>
<dbReference type="CDD" id="cd02966">
    <property type="entry name" value="TlpA_like_family"/>
    <property type="match status" value="1"/>
</dbReference>
<evidence type="ECO:0000259" key="2">
    <source>
        <dbReference type="PROSITE" id="PS51352"/>
    </source>
</evidence>
<organism evidence="5">
    <name type="scientific">Candidatus Kentrum eta</name>
    <dbReference type="NCBI Taxonomy" id="2126337"/>
    <lineage>
        <taxon>Bacteria</taxon>
        <taxon>Pseudomonadati</taxon>
        <taxon>Pseudomonadota</taxon>
        <taxon>Gammaproteobacteria</taxon>
        <taxon>Candidatus Kentrum</taxon>
    </lineage>
</organism>
<dbReference type="EMBL" id="CAADFG010000059">
    <property type="protein sequence ID" value="VFJ93659.1"/>
    <property type="molecule type" value="Genomic_DNA"/>
</dbReference>
<dbReference type="InterPro" id="IPR036249">
    <property type="entry name" value="Thioredoxin-like_sf"/>
</dbReference>
<reference evidence="5" key="1">
    <citation type="submission" date="2019-02" db="EMBL/GenBank/DDBJ databases">
        <authorList>
            <person name="Gruber-Vodicka R. H."/>
            <person name="Seah K. B. B."/>
        </authorList>
    </citation>
    <scope>NUCLEOTIDE SEQUENCE</scope>
    <source>
        <strain evidence="5">BECK_SA2B12</strain>
        <strain evidence="3">BECK_SA2B15</strain>
        <strain evidence="4">BECK_SA2B20</strain>
    </source>
</reference>